<dbReference type="Pfam" id="PF01381">
    <property type="entry name" value="HTH_3"/>
    <property type="match status" value="1"/>
</dbReference>
<gene>
    <name evidence="5" type="ORF">EIO64_09275</name>
</gene>
<dbReference type="PANTHER" id="PTHR46558:SF13">
    <property type="entry name" value="HTH-TYPE TRANSCRIPTIONAL REGULATOR IMMR"/>
    <property type="match status" value="1"/>
</dbReference>
<evidence type="ECO:0000256" key="1">
    <source>
        <dbReference type="ARBA" id="ARBA00023125"/>
    </source>
</evidence>
<feature type="region of interest" description="Disordered" evidence="2">
    <location>
        <begin position="399"/>
        <end position="418"/>
    </location>
</feature>
<dbReference type="InterPro" id="IPR010982">
    <property type="entry name" value="Lambda_DNA-bd_dom_sf"/>
</dbReference>
<reference evidence="6" key="1">
    <citation type="submission" date="2018-12" db="EMBL/GenBank/DDBJ databases">
        <title>Dusodibacter welbiota gen. nov., sp. nov., isolated from human faeces and emended description of the Oscillibacter genus.</title>
        <authorList>
            <person name="Le Roy T."/>
            <person name="Van der Smissen P."/>
            <person name="Delzenne N."/>
            <person name="Muccioli G."/>
            <person name="Collet J.F."/>
            <person name="Cani P.D."/>
        </authorList>
    </citation>
    <scope>NUCLEOTIDE SEQUENCE [LARGE SCALE GENOMIC DNA]</scope>
    <source>
        <strain evidence="6">J115</strain>
    </source>
</reference>
<dbReference type="GO" id="GO:0003677">
    <property type="term" value="F:DNA binding"/>
    <property type="evidence" value="ECO:0007669"/>
    <property type="project" value="UniProtKB-KW"/>
</dbReference>
<dbReference type="SMART" id="SM00530">
    <property type="entry name" value="HTH_XRE"/>
    <property type="match status" value="1"/>
</dbReference>
<feature type="domain" description="HTH cro/C1-type" evidence="4">
    <location>
        <begin position="7"/>
        <end position="61"/>
    </location>
</feature>
<keyword evidence="3" id="KW-1133">Transmembrane helix</keyword>
<dbReference type="KEGG" id="obj:EIO64_09275"/>
<keyword evidence="1" id="KW-0238">DNA-binding</keyword>
<proteinExistence type="predicted"/>
<evidence type="ECO:0000313" key="6">
    <source>
        <dbReference type="Proteomes" id="UP000298642"/>
    </source>
</evidence>
<sequence length="418" mass="45815">MTIGQRIAQKRKELGLSQEALGSKLGVSRQSIYKWEADSALPEVDKLIALSRLFGVSVGWLLGVEEPPEADAAPAETGGGLTEAQLKMVEEIAGRYIAAQPSPRKRRRWPWVLAAAALCLVLFHLFDRLDRMNGQYVNLQNSLYRVESSVYGQIGSLSNRVEEILKAQNSLVADCGVELEAVDLAANTVTFSAYAVPKTYVEGMAVEFLAENGETASDRLGSVGEEGPNQRFSATLSIPLTDHITLSALLVPPDGTRQTQLLDQFEGLYSASLPQVEVNSDLMWMDLEDSTLVLNASSHERYVYIREVTPADASLTAAVANIRVGLFKNQKLAAWAEPCEKPDSFHGFEEFDFYQLPELRLSLTPADTVQVAAVVTDIYGRVTVSQDVPYILDESGDALTWPDSSETDPDPAHWQYGG</sequence>
<dbReference type="Gene3D" id="1.10.260.40">
    <property type="entry name" value="lambda repressor-like DNA-binding domains"/>
    <property type="match status" value="1"/>
</dbReference>
<keyword evidence="3" id="KW-0472">Membrane</keyword>
<dbReference type="PROSITE" id="PS50943">
    <property type="entry name" value="HTH_CROC1"/>
    <property type="match status" value="1"/>
</dbReference>
<accession>A0A4D7AID7</accession>
<dbReference type="RefSeq" id="WP_119311780.1">
    <property type="nucleotide sequence ID" value="NZ_CP034413.3"/>
</dbReference>
<dbReference type="CDD" id="cd00093">
    <property type="entry name" value="HTH_XRE"/>
    <property type="match status" value="1"/>
</dbReference>
<evidence type="ECO:0000313" key="5">
    <source>
        <dbReference type="EMBL" id="QCI59374.1"/>
    </source>
</evidence>
<dbReference type="PANTHER" id="PTHR46558">
    <property type="entry name" value="TRACRIPTIONAL REGULATORY PROTEIN-RELATED-RELATED"/>
    <property type="match status" value="1"/>
</dbReference>
<organism evidence="5 6">
    <name type="scientific">Dysosmobacter welbionis</name>
    <dbReference type="NCBI Taxonomy" id="2093857"/>
    <lineage>
        <taxon>Bacteria</taxon>
        <taxon>Bacillati</taxon>
        <taxon>Bacillota</taxon>
        <taxon>Clostridia</taxon>
        <taxon>Eubacteriales</taxon>
        <taxon>Oscillospiraceae</taxon>
        <taxon>Dysosmobacter</taxon>
    </lineage>
</organism>
<dbReference type="InterPro" id="IPR001387">
    <property type="entry name" value="Cro/C1-type_HTH"/>
</dbReference>
<name>A0A4D7AID7_9FIRM</name>
<keyword evidence="6" id="KW-1185">Reference proteome</keyword>
<feature type="transmembrane region" description="Helical" evidence="3">
    <location>
        <begin position="109"/>
        <end position="126"/>
    </location>
</feature>
<evidence type="ECO:0000256" key="3">
    <source>
        <dbReference type="SAM" id="Phobius"/>
    </source>
</evidence>
<dbReference type="EMBL" id="CP034413">
    <property type="protein sequence ID" value="QCI59374.1"/>
    <property type="molecule type" value="Genomic_DNA"/>
</dbReference>
<dbReference type="AlphaFoldDB" id="A0A4D7AID7"/>
<dbReference type="Proteomes" id="UP000298642">
    <property type="component" value="Chromosome"/>
</dbReference>
<evidence type="ECO:0000256" key="2">
    <source>
        <dbReference type="SAM" id="MobiDB-lite"/>
    </source>
</evidence>
<dbReference type="SUPFAM" id="SSF47413">
    <property type="entry name" value="lambda repressor-like DNA-binding domains"/>
    <property type="match status" value="1"/>
</dbReference>
<evidence type="ECO:0000259" key="4">
    <source>
        <dbReference type="PROSITE" id="PS50943"/>
    </source>
</evidence>
<keyword evidence="3" id="KW-0812">Transmembrane</keyword>
<protein>
    <submittedName>
        <fullName evidence="5">Helix-turn-helix domain-containing protein</fullName>
    </submittedName>
</protein>